<dbReference type="InterPro" id="IPR000719">
    <property type="entry name" value="Prot_kinase_dom"/>
</dbReference>
<dbReference type="AlphaFoldDB" id="A0A669ELZ3"/>
<organism evidence="17 18">
    <name type="scientific">Oreochromis niloticus</name>
    <name type="common">Nile tilapia</name>
    <name type="synonym">Tilapia nilotica</name>
    <dbReference type="NCBI Taxonomy" id="8128"/>
    <lineage>
        <taxon>Eukaryota</taxon>
        <taxon>Metazoa</taxon>
        <taxon>Chordata</taxon>
        <taxon>Craniata</taxon>
        <taxon>Vertebrata</taxon>
        <taxon>Euteleostomi</taxon>
        <taxon>Actinopterygii</taxon>
        <taxon>Neopterygii</taxon>
        <taxon>Teleostei</taxon>
        <taxon>Neoteleostei</taxon>
        <taxon>Acanthomorphata</taxon>
        <taxon>Ovalentaria</taxon>
        <taxon>Cichlomorphae</taxon>
        <taxon>Cichliformes</taxon>
        <taxon>Cichlidae</taxon>
        <taxon>African cichlids</taxon>
        <taxon>Pseudocrenilabrinae</taxon>
        <taxon>Oreochromini</taxon>
        <taxon>Oreochromis</taxon>
    </lineage>
</organism>
<evidence type="ECO:0000256" key="1">
    <source>
        <dbReference type="ARBA" id="ARBA00001946"/>
    </source>
</evidence>
<evidence type="ECO:0000259" key="16">
    <source>
        <dbReference type="PROSITE" id="PS50011"/>
    </source>
</evidence>
<evidence type="ECO:0000256" key="5">
    <source>
        <dbReference type="ARBA" id="ARBA00022679"/>
    </source>
</evidence>
<evidence type="ECO:0000256" key="12">
    <source>
        <dbReference type="ARBA" id="ARBA00048679"/>
    </source>
</evidence>
<keyword evidence="8 13" id="KW-0067">ATP-binding</keyword>
<keyword evidence="6 13" id="KW-0547">Nucleotide-binding</keyword>
<dbReference type="InParanoid" id="A0A669ELZ3"/>
<keyword evidence="10" id="KW-0539">Nucleus</keyword>
<protein>
    <recommendedName>
        <fullName evidence="3">non-specific serine/threonine protein kinase</fullName>
        <ecNumber evidence="3">2.7.11.1</ecNumber>
    </recommendedName>
</protein>
<dbReference type="PANTHER" id="PTHR22974:SF20">
    <property type="entry name" value="SERINE_THREONINE-PROTEIN KINASE TOUSLED-LIKE 2"/>
    <property type="match status" value="1"/>
</dbReference>
<dbReference type="FunFam" id="1.10.510.10:FF:000037">
    <property type="entry name" value="Serine/threonine-protein kinase tousled-like 2"/>
    <property type="match status" value="1"/>
</dbReference>
<evidence type="ECO:0000256" key="14">
    <source>
        <dbReference type="SAM" id="Coils"/>
    </source>
</evidence>
<dbReference type="GO" id="GO:0048471">
    <property type="term" value="C:perinuclear region of cytoplasm"/>
    <property type="evidence" value="ECO:0007669"/>
    <property type="project" value="TreeGrafter"/>
</dbReference>
<comment type="subcellular location">
    <subcellularLocation>
        <location evidence="2">Nucleus</location>
    </subcellularLocation>
</comment>
<accession>A0A669ELZ3</accession>
<evidence type="ECO:0000313" key="17">
    <source>
        <dbReference type="Ensembl" id="ENSONIP00000072439.1"/>
    </source>
</evidence>
<comment type="cofactor">
    <cofactor evidence="1">
        <name>Mg(2+)</name>
        <dbReference type="ChEBI" id="CHEBI:18420"/>
    </cofactor>
</comment>
<evidence type="ECO:0000256" key="8">
    <source>
        <dbReference type="ARBA" id="ARBA00022840"/>
    </source>
</evidence>
<reference evidence="17" key="1">
    <citation type="submission" date="2025-08" db="UniProtKB">
        <authorList>
            <consortium name="Ensembl"/>
        </authorList>
    </citation>
    <scope>IDENTIFICATION</scope>
</reference>
<evidence type="ECO:0000256" key="3">
    <source>
        <dbReference type="ARBA" id="ARBA00012513"/>
    </source>
</evidence>
<feature type="domain" description="Protein kinase" evidence="16">
    <location>
        <begin position="385"/>
        <end position="664"/>
    </location>
</feature>
<dbReference type="SUPFAM" id="SSF56112">
    <property type="entry name" value="Protein kinase-like (PK-like)"/>
    <property type="match status" value="1"/>
</dbReference>
<dbReference type="InterPro" id="IPR017441">
    <property type="entry name" value="Protein_kinase_ATP_BS"/>
</dbReference>
<dbReference type="PROSITE" id="PS00107">
    <property type="entry name" value="PROTEIN_KINASE_ATP"/>
    <property type="match status" value="1"/>
</dbReference>
<dbReference type="Gene3D" id="1.10.510.10">
    <property type="entry name" value="Transferase(Phosphotransferase) domain 1"/>
    <property type="match status" value="1"/>
</dbReference>
<evidence type="ECO:0000256" key="11">
    <source>
        <dbReference type="ARBA" id="ARBA00047899"/>
    </source>
</evidence>
<gene>
    <name evidence="17" type="primary">LOC100709143</name>
</gene>
<sequence>GCVVGLNPTFYRQRLSRSPDWHMIIPVHLLFMSYFLGMMEGLHSQAISLDPRRQELLEARCRYRSFLQMLDSMHLLFCVCQTPEKKPNDRSRKRKGDTYDNNSQGKSTYMLMCLKQKCLSVFRNDQLLNFKGCVCLLPFDLLPQSDLTILKLTALEKSKNSDLEKKEGRIDDLLRANCDLRRQVDEQQKMLERYKERLNKCVTMSKKLLIERSRQEKMACRDKSMQDRLRLGHFTTVRHGASFTEQWTDGYAFQNLIKQQERINSQREDIERQRKLLGKRKPPSMAQTPPPNLEHNKRKSRSNGQESETYGYMEQITLLLSLAEYREQEEIFKLRIGHLKKEEAEIHAELDQLERVRNLHIRELKRIHNEDNSQFKDHPTLNDRYLLLQLLGRGGFSEVFKAFDFTEQRYVAIKIHQLNKNWREEKKENYHKHACREYRIHKELDHPRIVKLYDYFSLNTDSFCTVLEYCEGNDLDFYLKQNKSMTEKEGRSIVMQLVNALKYLNQIRPPIIHYDLKPGNILLVNGTACGEIKITDFGLSKIMDDDSYNSADGMELTSQGAGTYWYLPPECFVVGKEPPKISNKVDVWSVGVIFYQSLYGRKPFGHNQSQQDILQENTILKATEVQFPPKPAVTTEAKAFIRRCLAYHKEDRVDVLQLASDPFLMPHIRKALGSSTPPAPPIPSTSSSEVCYVWKISCLYS</sequence>
<dbReference type="PROSITE" id="PS00108">
    <property type="entry name" value="PROTEIN_KINASE_ST"/>
    <property type="match status" value="1"/>
</dbReference>
<evidence type="ECO:0000256" key="6">
    <source>
        <dbReference type="ARBA" id="ARBA00022741"/>
    </source>
</evidence>
<dbReference type="SMART" id="SM00220">
    <property type="entry name" value="S_TKc"/>
    <property type="match status" value="1"/>
</dbReference>
<feature type="coiled-coil region" evidence="14">
    <location>
        <begin position="336"/>
        <end position="370"/>
    </location>
</feature>
<dbReference type="Pfam" id="PF00069">
    <property type="entry name" value="Pkinase"/>
    <property type="match status" value="1"/>
</dbReference>
<dbReference type="PANTHER" id="PTHR22974">
    <property type="entry name" value="MIXED LINEAGE PROTEIN KINASE"/>
    <property type="match status" value="1"/>
</dbReference>
<dbReference type="GO" id="GO:0004674">
    <property type="term" value="F:protein serine/threonine kinase activity"/>
    <property type="evidence" value="ECO:0007669"/>
    <property type="project" value="UniProtKB-KW"/>
</dbReference>
<dbReference type="EC" id="2.7.11.1" evidence="3"/>
<keyword evidence="5" id="KW-0808">Transferase</keyword>
<dbReference type="Proteomes" id="UP000005207">
    <property type="component" value="Unplaced"/>
</dbReference>
<feature type="region of interest" description="Disordered" evidence="15">
    <location>
        <begin position="275"/>
        <end position="307"/>
    </location>
</feature>
<dbReference type="GeneTree" id="ENSGT00950000182984"/>
<dbReference type="InterPro" id="IPR008271">
    <property type="entry name" value="Ser/Thr_kinase_AS"/>
</dbReference>
<evidence type="ECO:0000256" key="13">
    <source>
        <dbReference type="PROSITE-ProRule" id="PRU10141"/>
    </source>
</evidence>
<feature type="binding site" evidence="13">
    <location>
        <position position="414"/>
    </location>
    <ligand>
        <name>ATP</name>
        <dbReference type="ChEBI" id="CHEBI:30616"/>
    </ligand>
</feature>
<comment type="catalytic activity">
    <reaction evidence="11">
        <text>L-threonyl-[protein] + ATP = O-phospho-L-threonyl-[protein] + ADP + H(+)</text>
        <dbReference type="Rhea" id="RHEA:46608"/>
        <dbReference type="Rhea" id="RHEA-COMP:11060"/>
        <dbReference type="Rhea" id="RHEA-COMP:11605"/>
        <dbReference type="ChEBI" id="CHEBI:15378"/>
        <dbReference type="ChEBI" id="CHEBI:30013"/>
        <dbReference type="ChEBI" id="CHEBI:30616"/>
        <dbReference type="ChEBI" id="CHEBI:61977"/>
        <dbReference type="ChEBI" id="CHEBI:456216"/>
        <dbReference type="EC" id="2.7.11.1"/>
    </reaction>
</comment>
<evidence type="ECO:0000256" key="9">
    <source>
        <dbReference type="ARBA" id="ARBA00023054"/>
    </source>
</evidence>
<evidence type="ECO:0000256" key="10">
    <source>
        <dbReference type="ARBA" id="ARBA00023242"/>
    </source>
</evidence>
<keyword evidence="4" id="KW-0723">Serine/threonine-protein kinase</keyword>
<evidence type="ECO:0000256" key="7">
    <source>
        <dbReference type="ARBA" id="ARBA00022777"/>
    </source>
</evidence>
<proteinExistence type="predicted"/>
<keyword evidence="18" id="KW-1185">Reference proteome</keyword>
<evidence type="ECO:0000256" key="15">
    <source>
        <dbReference type="SAM" id="MobiDB-lite"/>
    </source>
</evidence>
<dbReference type="Ensembl" id="ENSONIT00000077525.1">
    <property type="protein sequence ID" value="ENSONIP00000072439.1"/>
    <property type="gene ID" value="ENSONIG00000016331.2"/>
</dbReference>
<evidence type="ECO:0000256" key="2">
    <source>
        <dbReference type="ARBA" id="ARBA00004123"/>
    </source>
</evidence>
<dbReference type="InterPro" id="IPR011009">
    <property type="entry name" value="Kinase-like_dom_sf"/>
</dbReference>
<evidence type="ECO:0000256" key="4">
    <source>
        <dbReference type="ARBA" id="ARBA00022527"/>
    </source>
</evidence>
<reference evidence="17" key="2">
    <citation type="submission" date="2025-09" db="UniProtKB">
        <authorList>
            <consortium name="Ensembl"/>
        </authorList>
    </citation>
    <scope>IDENTIFICATION</scope>
</reference>
<dbReference type="PROSITE" id="PS50011">
    <property type="entry name" value="PROTEIN_KINASE_DOM"/>
    <property type="match status" value="1"/>
</dbReference>
<name>A0A669ELZ3_ORENI</name>
<dbReference type="GO" id="GO:0005524">
    <property type="term" value="F:ATP binding"/>
    <property type="evidence" value="ECO:0007669"/>
    <property type="project" value="UniProtKB-UniRule"/>
</dbReference>
<dbReference type="GO" id="GO:0005634">
    <property type="term" value="C:nucleus"/>
    <property type="evidence" value="ECO:0007669"/>
    <property type="project" value="UniProtKB-SubCell"/>
</dbReference>
<comment type="catalytic activity">
    <reaction evidence="12">
        <text>L-seryl-[protein] + ATP = O-phospho-L-seryl-[protein] + ADP + H(+)</text>
        <dbReference type="Rhea" id="RHEA:17989"/>
        <dbReference type="Rhea" id="RHEA-COMP:9863"/>
        <dbReference type="Rhea" id="RHEA-COMP:11604"/>
        <dbReference type="ChEBI" id="CHEBI:15378"/>
        <dbReference type="ChEBI" id="CHEBI:29999"/>
        <dbReference type="ChEBI" id="CHEBI:30616"/>
        <dbReference type="ChEBI" id="CHEBI:83421"/>
        <dbReference type="ChEBI" id="CHEBI:456216"/>
        <dbReference type="EC" id="2.7.11.1"/>
    </reaction>
</comment>
<keyword evidence="7" id="KW-0418">Kinase</keyword>
<dbReference type="GO" id="GO:0035556">
    <property type="term" value="P:intracellular signal transduction"/>
    <property type="evidence" value="ECO:0007669"/>
    <property type="project" value="TreeGrafter"/>
</dbReference>
<keyword evidence="9 14" id="KW-0175">Coiled coil</keyword>
<evidence type="ECO:0000313" key="18">
    <source>
        <dbReference type="Proteomes" id="UP000005207"/>
    </source>
</evidence>
<dbReference type="GO" id="GO:0007059">
    <property type="term" value="P:chromosome segregation"/>
    <property type="evidence" value="ECO:0007669"/>
    <property type="project" value="TreeGrafter"/>
</dbReference>